<organism evidence="2">
    <name type="scientific">Virus NIOZ-UU157</name>
    <dbReference type="NCBI Taxonomy" id="2763269"/>
    <lineage>
        <taxon>Viruses</taxon>
    </lineage>
</organism>
<dbReference type="EMBL" id="MW030539">
    <property type="protein sequence ID" value="QPI16159.1"/>
    <property type="molecule type" value="Genomic_DNA"/>
</dbReference>
<dbReference type="Gene3D" id="3.40.30.10">
    <property type="entry name" value="Glutaredoxin"/>
    <property type="match status" value="1"/>
</dbReference>
<gene>
    <name evidence="2" type="ORF">NIOZUU157_00040</name>
</gene>
<protein>
    <recommendedName>
        <fullName evidence="1">Thioredoxin domain-containing protein</fullName>
    </recommendedName>
</protein>
<dbReference type="Pfam" id="PF00085">
    <property type="entry name" value="Thioredoxin"/>
    <property type="match status" value="1"/>
</dbReference>
<dbReference type="InterPro" id="IPR036249">
    <property type="entry name" value="Thioredoxin-like_sf"/>
</dbReference>
<evidence type="ECO:0000313" key="2">
    <source>
        <dbReference type="EMBL" id="QPI16159.1"/>
    </source>
</evidence>
<evidence type="ECO:0000259" key="1">
    <source>
        <dbReference type="Pfam" id="PF00085"/>
    </source>
</evidence>
<dbReference type="CDD" id="cd02947">
    <property type="entry name" value="TRX_family"/>
    <property type="match status" value="1"/>
</dbReference>
<proteinExistence type="predicted"/>
<sequence length="117" mass="13622">MKDPVWKIFSGYLLFLLLLLFCNTASSQIVVTHFNAEWNNTNKAKWIGELTDCDITYVDISKSPKIQKKYKVIVVPTIIIFKDGEEVKRWQADLSFKMLATREELQESIDELIMADF</sequence>
<accession>A0A7S9STE2</accession>
<feature type="domain" description="Thioredoxin" evidence="1">
    <location>
        <begin position="49"/>
        <end position="94"/>
    </location>
</feature>
<name>A0A7S9STE2_9VIRU</name>
<dbReference type="SUPFAM" id="SSF52833">
    <property type="entry name" value="Thioredoxin-like"/>
    <property type="match status" value="1"/>
</dbReference>
<dbReference type="InterPro" id="IPR013766">
    <property type="entry name" value="Thioredoxin_domain"/>
</dbReference>
<reference evidence="2" key="1">
    <citation type="submission" date="2020-08" db="EMBL/GenBank/DDBJ databases">
        <title>Bridging the membrane lipid divide: bacteria of the FCB group superphylum have the potential to synthesize archaeal ether lipids.</title>
        <authorList>
            <person name="Villanueva L."/>
            <person name="von Meijenfeldt F.A.B."/>
            <person name="Westbye A.B."/>
            <person name="Yadav S."/>
            <person name="Hopmans E.C."/>
            <person name="Dutilh B.E."/>
            <person name="Sinninghe Damste J.S."/>
        </authorList>
    </citation>
    <scope>NUCLEOTIDE SEQUENCE</scope>
    <source>
        <strain evidence="2">NIOZ-UU157</strain>
    </source>
</reference>